<dbReference type="Gene3D" id="3.40.1400.10">
    <property type="entry name" value="Sugar-phosphate isomerase, RpiB/LacA/LacB"/>
    <property type="match status" value="1"/>
</dbReference>
<dbReference type="NCBIfam" id="TIGR00689">
    <property type="entry name" value="rpiB_lacA_lacB"/>
    <property type="match status" value="1"/>
</dbReference>
<feature type="active site" description="Proton acceptor" evidence="3">
    <location>
        <position position="68"/>
    </location>
</feature>
<comment type="similarity">
    <text evidence="1">Belongs to the LacAB/RpiB family.</text>
</comment>
<dbReference type="GO" id="GO:0009052">
    <property type="term" value="P:pentose-phosphate shunt, non-oxidative branch"/>
    <property type="evidence" value="ECO:0007669"/>
    <property type="project" value="TreeGrafter"/>
</dbReference>
<feature type="binding site" evidence="4">
    <location>
        <begin position="11"/>
        <end position="12"/>
    </location>
    <ligand>
        <name>D-ribulose 5-phosphate</name>
        <dbReference type="ChEBI" id="CHEBI:58121"/>
    </ligand>
</feature>
<dbReference type="Proteomes" id="UP000032900">
    <property type="component" value="Unassembled WGS sequence"/>
</dbReference>
<dbReference type="InterPro" id="IPR004785">
    <property type="entry name" value="RpiB"/>
</dbReference>
<dbReference type="RefSeq" id="WP_062127290.1">
    <property type="nucleotide sequence ID" value="NZ_BAZW01000043.1"/>
</dbReference>
<dbReference type="PIRSF" id="PIRSF005384">
    <property type="entry name" value="RpiB_LacA_B"/>
    <property type="match status" value="1"/>
</dbReference>
<evidence type="ECO:0000256" key="3">
    <source>
        <dbReference type="PIRSR" id="PIRSR005384-1"/>
    </source>
</evidence>
<dbReference type="PANTHER" id="PTHR30345:SF0">
    <property type="entry name" value="DNA DAMAGE-REPAIR_TOLERATION PROTEIN DRT102"/>
    <property type="match status" value="1"/>
</dbReference>
<feature type="binding site" evidence="4">
    <location>
        <begin position="69"/>
        <end position="73"/>
    </location>
    <ligand>
        <name>D-ribulose 5-phosphate</name>
        <dbReference type="ChEBI" id="CHEBI:58121"/>
    </ligand>
</feature>
<feature type="active site" description="Proton donor" evidence="3">
    <location>
        <position position="101"/>
    </location>
</feature>
<gene>
    <name evidence="5" type="ORF">JCM15548_13653</name>
</gene>
<dbReference type="EMBL" id="BAZW01000043">
    <property type="protein sequence ID" value="GAO31304.1"/>
    <property type="molecule type" value="Genomic_DNA"/>
</dbReference>
<feature type="binding site" evidence="4">
    <location>
        <position position="112"/>
    </location>
    <ligand>
        <name>D-ribulose 5-phosphate</name>
        <dbReference type="ChEBI" id="CHEBI:58121"/>
    </ligand>
</feature>
<sequence>MSGKKIAIGCDHAGFELKQILKDFLLSKNVELVDFGTHSSESVDYADYAHPLADAVERKQCDFGITICGSGNGINMTVNKHQGIRAALCWIPEISRLARAHNDANVCSLPGRFVSVEDAKKIVDLFLETPFEGGRHTRRIEKISTDKTM</sequence>
<feature type="binding site" evidence="4">
    <location>
        <position position="135"/>
    </location>
    <ligand>
        <name>D-ribulose 5-phosphate</name>
        <dbReference type="ChEBI" id="CHEBI:58121"/>
    </ligand>
</feature>
<evidence type="ECO:0000256" key="4">
    <source>
        <dbReference type="PIRSR" id="PIRSR005384-2"/>
    </source>
</evidence>
<name>A0A0E9M1C8_9BACT</name>
<evidence type="ECO:0000313" key="6">
    <source>
        <dbReference type="Proteomes" id="UP000032900"/>
    </source>
</evidence>
<dbReference type="InterPro" id="IPR036569">
    <property type="entry name" value="RpiB_LacA_LacB_sf"/>
</dbReference>
<protein>
    <submittedName>
        <fullName evidence="5">Ribose 5-phosphate isomerase B</fullName>
    </submittedName>
</protein>
<keyword evidence="2 5" id="KW-0413">Isomerase</keyword>
<dbReference type="STRING" id="1236989.JCM15548_13653"/>
<feature type="binding site" evidence="4">
    <location>
        <position position="139"/>
    </location>
    <ligand>
        <name>D-ribulose 5-phosphate</name>
        <dbReference type="ChEBI" id="CHEBI:58121"/>
    </ligand>
</feature>
<dbReference type="NCBIfam" id="TIGR01120">
    <property type="entry name" value="rpiB"/>
    <property type="match status" value="1"/>
</dbReference>
<dbReference type="PANTHER" id="PTHR30345">
    <property type="entry name" value="RIBOSE-5-PHOSPHATE ISOMERASE B"/>
    <property type="match status" value="1"/>
</dbReference>
<proteinExistence type="inferred from homology"/>
<evidence type="ECO:0000256" key="1">
    <source>
        <dbReference type="ARBA" id="ARBA00008754"/>
    </source>
</evidence>
<reference evidence="5 6" key="1">
    <citation type="journal article" date="2015" name="Microbes Environ.">
        <title>Distribution and evolution of nitrogen fixation genes in the phylum bacteroidetes.</title>
        <authorList>
            <person name="Inoue J."/>
            <person name="Oshima K."/>
            <person name="Suda W."/>
            <person name="Sakamoto M."/>
            <person name="Iino T."/>
            <person name="Noda S."/>
            <person name="Hongoh Y."/>
            <person name="Hattori M."/>
            <person name="Ohkuma M."/>
        </authorList>
    </citation>
    <scope>NUCLEOTIDE SEQUENCE [LARGE SCALE GENOMIC DNA]</scope>
    <source>
        <strain evidence="5">JCM 15548</strain>
    </source>
</reference>
<evidence type="ECO:0000313" key="5">
    <source>
        <dbReference type="EMBL" id="GAO31304.1"/>
    </source>
</evidence>
<feature type="binding site" evidence="4">
    <location>
        <position position="102"/>
    </location>
    <ligand>
        <name>D-ribulose 5-phosphate</name>
        <dbReference type="ChEBI" id="CHEBI:58121"/>
    </ligand>
</feature>
<dbReference type="GO" id="GO:0019316">
    <property type="term" value="P:D-allose catabolic process"/>
    <property type="evidence" value="ECO:0007669"/>
    <property type="project" value="TreeGrafter"/>
</dbReference>
<dbReference type="InterPro" id="IPR003500">
    <property type="entry name" value="RpiB_LacA_LacB"/>
</dbReference>
<dbReference type="NCBIfam" id="NF004051">
    <property type="entry name" value="PRK05571.1"/>
    <property type="match status" value="1"/>
</dbReference>
<organism evidence="5 6">
    <name type="scientific">Geofilum rubicundum JCM 15548</name>
    <dbReference type="NCBI Taxonomy" id="1236989"/>
    <lineage>
        <taxon>Bacteria</taxon>
        <taxon>Pseudomonadati</taxon>
        <taxon>Bacteroidota</taxon>
        <taxon>Bacteroidia</taxon>
        <taxon>Marinilabiliales</taxon>
        <taxon>Marinilabiliaceae</taxon>
        <taxon>Geofilum</taxon>
    </lineage>
</organism>
<dbReference type="GO" id="GO:0004751">
    <property type="term" value="F:ribose-5-phosphate isomerase activity"/>
    <property type="evidence" value="ECO:0007669"/>
    <property type="project" value="TreeGrafter"/>
</dbReference>
<dbReference type="SUPFAM" id="SSF89623">
    <property type="entry name" value="Ribose/Galactose isomerase RpiB/AlsB"/>
    <property type="match status" value="1"/>
</dbReference>
<dbReference type="Pfam" id="PF02502">
    <property type="entry name" value="LacAB_rpiB"/>
    <property type="match status" value="1"/>
</dbReference>
<evidence type="ECO:0000256" key="2">
    <source>
        <dbReference type="ARBA" id="ARBA00023235"/>
    </source>
</evidence>
<comment type="caution">
    <text evidence="5">The sequence shown here is derived from an EMBL/GenBank/DDBJ whole genome shotgun (WGS) entry which is preliminary data.</text>
</comment>
<accession>A0A0E9M1C8</accession>
<dbReference type="OrthoDB" id="1778624at2"/>
<dbReference type="AlphaFoldDB" id="A0A0E9M1C8"/>
<keyword evidence="6" id="KW-1185">Reference proteome</keyword>